<gene>
    <name evidence="7 10" type="primary">rpsM</name>
    <name evidence="10" type="ORF">G3569_17425</name>
</gene>
<comment type="caution">
    <text evidence="10">The sequence shown here is derived from an EMBL/GenBank/DDBJ whole genome shotgun (WGS) entry which is preliminary data.</text>
</comment>
<protein>
    <recommendedName>
        <fullName evidence="6 7">Small ribosomal subunit protein uS13</fullName>
    </recommendedName>
</protein>
<keyword evidence="5 7" id="KW-0687">Ribonucleoprotein</keyword>
<keyword evidence="4 7" id="KW-0689">Ribosomal protein</keyword>
<dbReference type="AlphaFoldDB" id="A0A6M1TCN4"/>
<feature type="compositionally biased region" description="Basic residues" evidence="9">
    <location>
        <begin position="108"/>
        <end position="126"/>
    </location>
</feature>
<comment type="function">
    <text evidence="7">Located at the top of the head of the 30S subunit, it contacts several helices of the 16S rRNA. In the 70S ribosome it contacts the 23S rRNA (bridge B1a) and protein L5 of the 50S subunit (bridge B1b), connecting the 2 subunits; these bridges are implicated in subunit movement. Contacts the tRNAs in the A and P-sites.</text>
</comment>
<name>A0A6M1TCN4_9BACT</name>
<evidence type="ECO:0000256" key="4">
    <source>
        <dbReference type="ARBA" id="ARBA00022980"/>
    </source>
</evidence>
<dbReference type="HAMAP" id="MF_01315">
    <property type="entry name" value="Ribosomal_uS13"/>
    <property type="match status" value="1"/>
</dbReference>
<keyword evidence="7" id="KW-0820">tRNA-binding</keyword>
<dbReference type="Proteomes" id="UP000479132">
    <property type="component" value="Unassembled WGS sequence"/>
</dbReference>
<dbReference type="FunFam" id="1.10.8.50:FF:000001">
    <property type="entry name" value="30S ribosomal protein S13"/>
    <property type="match status" value="1"/>
</dbReference>
<sequence length="126" mass="14202">MARIAGIDLPKDKRGVIGLTYVYGIGRSTAQKILDDLDIDHSTKVKDWTDDQVSELRQKIDSEYTVEGALRSEVNANIRRLIEIGSYRGTRHRKGLPVRGQNTQTNARTRKGKRRTVAGKKTAPRK</sequence>
<proteinExistence type="inferred from homology"/>
<dbReference type="InterPro" id="IPR019980">
    <property type="entry name" value="Ribosomal_uS13_bac-type"/>
</dbReference>
<evidence type="ECO:0000256" key="8">
    <source>
        <dbReference type="RuleBase" id="RU003830"/>
    </source>
</evidence>
<evidence type="ECO:0000256" key="9">
    <source>
        <dbReference type="SAM" id="MobiDB-lite"/>
    </source>
</evidence>
<dbReference type="SUPFAM" id="SSF46946">
    <property type="entry name" value="S13-like H2TH domain"/>
    <property type="match status" value="1"/>
</dbReference>
<dbReference type="InterPro" id="IPR001892">
    <property type="entry name" value="Ribosomal_uS13"/>
</dbReference>
<keyword evidence="11" id="KW-1185">Reference proteome</keyword>
<dbReference type="RefSeq" id="WP_165271371.1">
    <property type="nucleotide sequence ID" value="NZ_JAALLS010000036.1"/>
</dbReference>
<dbReference type="FunFam" id="4.10.910.10:FF:000001">
    <property type="entry name" value="30S ribosomal protein S13"/>
    <property type="match status" value="1"/>
</dbReference>
<dbReference type="PROSITE" id="PS50159">
    <property type="entry name" value="RIBOSOMAL_S13_2"/>
    <property type="match status" value="1"/>
</dbReference>
<dbReference type="PIRSF" id="PIRSF002134">
    <property type="entry name" value="Ribosomal_S13"/>
    <property type="match status" value="1"/>
</dbReference>
<evidence type="ECO:0000256" key="1">
    <source>
        <dbReference type="ARBA" id="ARBA00008080"/>
    </source>
</evidence>
<evidence type="ECO:0000256" key="3">
    <source>
        <dbReference type="ARBA" id="ARBA00022884"/>
    </source>
</evidence>
<dbReference type="NCBIfam" id="TIGR03631">
    <property type="entry name" value="uS13_bact"/>
    <property type="match status" value="1"/>
</dbReference>
<dbReference type="InterPro" id="IPR010979">
    <property type="entry name" value="Ribosomal_uS13-like_H2TH"/>
</dbReference>
<dbReference type="Gene3D" id="1.10.8.50">
    <property type="match status" value="1"/>
</dbReference>
<evidence type="ECO:0000313" key="10">
    <source>
        <dbReference type="EMBL" id="NGP90143.1"/>
    </source>
</evidence>
<dbReference type="PANTHER" id="PTHR10871:SF1">
    <property type="entry name" value="SMALL RIBOSOMAL SUBUNIT PROTEIN US13M"/>
    <property type="match status" value="1"/>
</dbReference>
<dbReference type="GO" id="GO:0000049">
    <property type="term" value="F:tRNA binding"/>
    <property type="evidence" value="ECO:0007669"/>
    <property type="project" value="UniProtKB-UniRule"/>
</dbReference>
<dbReference type="Gene3D" id="4.10.910.10">
    <property type="entry name" value="30s ribosomal protein s13, domain 2"/>
    <property type="match status" value="1"/>
</dbReference>
<comment type="subunit">
    <text evidence="7">Part of the 30S ribosomal subunit. Forms a loose heterodimer with protein S19. Forms two bridges to the 50S subunit in the 70S ribosome.</text>
</comment>
<dbReference type="InterPro" id="IPR018269">
    <property type="entry name" value="Ribosomal_uS13_CS"/>
</dbReference>
<dbReference type="GO" id="GO:0006412">
    <property type="term" value="P:translation"/>
    <property type="evidence" value="ECO:0007669"/>
    <property type="project" value="UniProtKB-UniRule"/>
</dbReference>
<keyword evidence="2 7" id="KW-0699">rRNA-binding</keyword>
<evidence type="ECO:0000256" key="7">
    <source>
        <dbReference type="HAMAP-Rule" id="MF_01315"/>
    </source>
</evidence>
<reference evidence="10 11" key="1">
    <citation type="submission" date="2020-02" db="EMBL/GenBank/DDBJ databases">
        <title>Aliifodinibius halophilus 2W32, complete genome.</title>
        <authorList>
            <person name="Li Y."/>
            <person name="Wu S."/>
        </authorList>
    </citation>
    <scope>NUCLEOTIDE SEQUENCE [LARGE SCALE GENOMIC DNA]</scope>
    <source>
        <strain evidence="10 11">2W32</strain>
    </source>
</reference>
<evidence type="ECO:0000256" key="5">
    <source>
        <dbReference type="ARBA" id="ARBA00023274"/>
    </source>
</evidence>
<dbReference type="GO" id="GO:0005829">
    <property type="term" value="C:cytosol"/>
    <property type="evidence" value="ECO:0007669"/>
    <property type="project" value="TreeGrafter"/>
</dbReference>
<comment type="similarity">
    <text evidence="1 7 8">Belongs to the universal ribosomal protein uS13 family.</text>
</comment>
<dbReference type="PANTHER" id="PTHR10871">
    <property type="entry name" value="30S RIBOSOMAL PROTEIN S13/40S RIBOSOMAL PROTEIN S18"/>
    <property type="match status" value="1"/>
</dbReference>
<evidence type="ECO:0000256" key="6">
    <source>
        <dbReference type="ARBA" id="ARBA00035166"/>
    </source>
</evidence>
<dbReference type="GO" id="GO:0015935">
    <property type="term" value="C:small ribosomal subunit"/>
    <property type="evidence" value="ECO:0007669"/>
    <property type="project" value="TreeGrafter"/>
</dbReference>
<feature type="region of interest" description="Disordered" evidence="9">
    <location>
        <begin position="91"/>
        <end position="126"/>
    </location>
</feature>
<dbReference type="InterPro" id="IPR027437">
    <property type="entry name" value="Rbsml_uS13_C"/>
</dbReference>
<organism evidence="10 11">
    <name type="scientific">Fodinibius halophilus</name>
    <dbReference type="NCBI Taxonomy" id="1736908"/>
    <lineage>
        <taxon>Bacteria</taxon>
        <taxon>Pseudomonadati</taxon>
        <taxon>Balneolota</taxon>
        <taxon>Balneolia</taxon>
        <taxon>Balneolales</taxon>
        <taxon>Balneolaceae</taxon>
        <taxon>Fodinibius</taxon>
    </lineage>
</organism>
<accession>A0A6M1TCN4</accession>
<dbReference type="EMBL" id="JAALLS010000036">
    <property type="protein sequence ID" value="NGP90143.1"/>
    <property type="molecule type" value="Genomic_DNA"/>
</dbReference>
<evidence type="ECO:0000256" key="2">
    <source>
        <dbReference type="ARBA" id="ARBA00022730"/>
    </source>
</evidence>
<keyword evidence="3 7" id="KW-0694">RNA-binding</keyword>
<dbReference type="GO" id="GO:0019843">
    <property type="term" value="F:rRNA binding"/>
    <property type="evidence" value="ECO:0007669"/>
    <property type="project" value="UniProtKB-UniRule"/>
</dbReference>
<evidence type="ECO:0000313" key="11">
    <source>
        <dbReference type="Proteomes" id="UP000479132"/>
    </source>
</evidence>
<dbReference type="GO" id="GO:0003735">
    <property type="term" value="F:structural constituent of ribosome"/>
    <property type="evidence" value="ECO:0007669"/>
    <property type="project" value="InterPro"/>
</dbReference>
<dbReference type="PROSITE" id="PS00646">
    <property type="entry name" value="RIBOSOMAL_S13_1"/>
    <property type="match status" value="1"/>
</dbReference>
<dbReference type="Pfam" id="PF00416">
    <property type="entry name" value="Ribosomal_S13"/>
    <property type="match status" value="1"/>
</dbReference>